<organism evidence="1 2">
    <name type="scientific">Periplaneta americana</name>
    <name type="common">American cockroach</name>
    <name type="synonym">Blatta americana</name>
    <dbReference type="NCBI Taxonomy" id="6978"/>
    <lineage>
        <taxon>Eukaryota</taxon>
        <taxon>Metazoa</taxon>
        <taxon>Ecdysozoa</taxon>
        <taxon>Arthropoda</taxon>
        <taxon>Hexapoda</taxon>
        <taxon>Insecta</taxon>
        <taxon>Pterygota</taxon>
        <taxon>Neoptera</taxon>
        <taxon>Polyneoptera</taxon>
        <taxon>Dictyoptera</taxon>
        <taxon>Blattodea</taxon>
        <taxon>Blattoidea</taxon>
        <taxon>Blattidae</taxon>
        <taxon>Blattinae</taxon>
        <taxon>Periplaneta</taxon>
    </lineage>
</organism>
<evidence type="ECO:0000313" key="1">
    <source>
        <dbReference type="EMBL" id="KAJ4432849.1"/>
    </source>
</evidence>
<evidence type="ECO:0000313" key="2">
    <source>
        <dbReference type="Proteomes" id="UP001148838"/>
    </source>
</evidence>
<dbReference type="EMBL" id="JAJSOF020000029">
    <property type="protein sequence ID" value="KAJ4432849.1"/>
    <property type="molecule type" value="Genomic_DNA"/>
</dbReference>
<accession>A0ABQ8SFE8</accession>
<reference evidence="1 2" key="1">
    <citation type="journal article" date="2022" name="Allergy">
        <title>Genome assembly and annotation of Periplaneta americana reveal a comprehensive cockroach allergen profile.</title>
        <authorList>
            <person name="Wang L."/>
            <person name="Xiong Q."/>
            <person name="Saelim N."/>
            <person name="Wang L."/>
            <person name="Nong W."/>
            <person name="Wan A.T."/>
            <person name="Shi M."/>
            <person name="Liu X."/>
            <person name="Cao Q."/>
            <person name="Hui J.H.L."/>
            <person name="Sookrung N."/>
            <person name="Leung T.F."/>
            <person name="Tungtrongchitr A."/>
            <person name="Tsui S.K.W."/>
        </authorList>
    </citation>
    <scope>NUCLEOTIDE SEQUENCE [LARGE SCALE GENOMIC DNA]</scope>
    <source>
        <strain evidence="1">PWHHKU_190912</strain>
    </source>
</reference>
<dbReference type="Proteomes" id="UP001148838">
    <property type="component" value="Unassembled WGS sequence"/>
</dbReference>
<protein>
    <submittedName>
        <fullName evidence="1">Uncharacterized protein</fullName>
    </submittedName>
</protein>
<proteinExistence type="predicted"/>
<keyword evidence="2" id="KW-1185">Reference proteome</keyword>
<sequence>MASLCQFLKSHKNAQNSYLAGMIAVIPVKRRRPRQTEENAILNDFSHDYKICVAKDDTVEEIKVCFKAFLEDAQKFITKLPVQNYANEKEQCHELAEDQKSDY</sequence>
<gene>
    <name evidence="1" type="ORF">ANN_21488</name>
</gene>
<name>A0ABQ8SFE8_PERAM</name>
<comment type="caution">
    <text evidence="1">The sequence shown here is derived from an EMBL/GenBank/DDBJ whole genome shotgun (WGS) entry which is preliminary data.</text>
</comment>